<dbReference type="SUPFAM" id="SSF48371">
    <property type="entry name" value="ARM repeat"/>
    <property type="match status" value="1"/>
</dbReference>
<dbReference type="SMART" id="SM00913">
    <property type="entry name" value="IBN_N"/>
    <property type="match status" value="1"/>
</dbReference>
<evidence type="ECO:0000259" key="8">
    <source>
        <dbReference type="SMART" id="SM00913"/>
    </source>
</evidence>
<organism evidence="9 10">
    <name type="scientific">Buddleja alternifolia</name>
    <dbReference type="NCBI Taxonomy" id="168488"/>
    <lineage>
        <taxon>Eukaryota</taxon>
        <taxon>Viridiplantae</taxon>
        <taxon>Streptophyta</taxon>
        <taxon>Embryophyta</taxon>
        <taxon>Tracheophyta</taxon>
        <taxon>Spermatophyta</taxon>
        <taxon>Magnoliopsida</taxon>
        <taxon>eudicotyledons</taxon>
        <taxon>Gunneridae</taxon>
        <taxon>Pentapetalae</taxon>
        <taxon>asterids</taxon>
        <taxon>lamiids</taxon>
        <taxon>Lamiales</taxon>
        <taxon>Scrophulariaceae</taxon>
        <taxon>Buddlejeae</taxon>
        <taxon>Buddleja</taxon>
    </lineage>
</organism>
<dbReference type="Pfam" id="PF03810">
    <property type="entry name" value="IBN_N"/>
    <property type="match status" value="1"/>
</dbReference>
<sequence length="1196" mass="136106">MESLAQLEVLCERLYNSQDSAERTHAENTLKCFSTNIDYISQCQYILDNALTPYALMLASSSLLKQVTDHSLSLQLRLDIRNYLINYLANRGPELQPFVIGSLVQLLCRLTKFGWFDDDRFRDVAKESINFLNQVYPGLKQLKLLMGTSSVLEATSDHYAIGLKILNQLVSEMNQPNPGLPSSHHRRVACSFRDQCLFQIFQISLTSLHQLKSDAISRLQELALSLSLKCLSFDFVGTSIDESSEEFGTVQIPSSWKTVLEDHATLQIFFDYYALTKPPISKEEVEVAIELIDRYEKLVEKGDVLKRNLFAFCKISREHCHENTCLTVYGHDSRYGIPKSLECLVRLASVRRSLFTNDAARSKFLDHLMSGTKEILRTGQGLVDHDNYHEFCRLLGRFRINYQLSELVTMEGYGDWIRLVAEFTSRSLLSWQWASSSVYYLLGLWSRLVSSVPYLKGDAPSLLDEFVPKITEGFITSRLDSAQAGLPDDISEHPLDNVDLLQDQLDCFPQLCRFQYENSSLFIINIMEPILQIYVERAQLRTGDNSELSVVEAKLSWIVHIIASILKVKQSVGCSAESQEVIDAELSARVLRLVNVADSGLHSQRYGELSKQRLDRAILTFFQNFRKSYVGDQAMHSSKQLYARLSELIGLNDHLLLLDFFVRKIATNLKCYTESEEVIDQTLSLFLELASGYMTGKLLLKLDTVKFIIAHHTREHFPFLEVYRCSRSRTTFYYTIGWLIFLEDSAVLFKSSMDPLLQVLSLSLSLSHTHTHTHTRRGEKKKTTNLLGHIYVVFITLESTPEAMFRTDSVKYALIGLMRDLRGIAMATNSRRTYALLFDWIYPAHMPILLRGISHWADTPEVTTPLLKFMAEFVLNKAQRLTFDTSSPNGILLFREVSKLLVAFGTRILGLPNATDIYGFKYKGIWISLTVLTRALAGNYVNFGVFELYGDRALADALDIALKMTLSIPLADVLAYRKLTRAYFAFVEVLFNSHLVFVLSLDTHTFMHIVGSLESGLKGLDAGISSQIVVEVMVEVRWWEELLVALHWDEGSYDRIVLLVTECASAIDNLAAYYFNNVTMGEGPTSPAAVNLARHIAECPALLPEILKTLFEIVLFEDCSNQWSLSRPMLSLILINEQMFTDLKAQILASQPVDQHQRLAACFDKLMADILRSLDSKNRDKFTQNLTIFRHDFRVK</sequence>
<dbReference type="Gene3D" id="1.25.10.10">
    <property type="entry name" value="Leucine-rich Repeat Variant"/>
    <property type="match status" value="1"/>
</dbReference>
<comment type="subcellular location">
    <subcellularLocation>
        <location evidence="2">Cytoplasm</location>
    </subcellularLocation>
    <subcellularLocation>
        <location evidence="1">Nucleus</location>
    </subcellularLocation>
</comment>
<name>A0AAV6YFS5_9LAMI</name>
<dbReference type="PANTHER" id="PTHR12596:SF2">
    <property type="entry name" value="EXPORTIN-7 ISOFORM X1"/>
    <property type="match status" value="1"/>
</dbReference>
<gene>
    <name evidence="9" type="ORF">BUALT_Bualt01G0149300</name>
</gene>
<dbReference type="GO" id="GO:0005643">
    <property type="term" value="C:nuclear pore"/>
    <property type="evidence" value="ECO:0007669"/>
    <property type="project" value="TreeGrafter"/>
</dbReference>
<keyword evidence="4" id="KW-0813">Transport</keyword>
<dbReference type="GO" id="GO:0005049">
    <property type="term" value="F:nuclear export signal receptor activity"/>
    <property type="evidence" value="ECO:0007669"/>
    <property type="project" value="InterPro"/>
</dbReference>
<keyword evidence="10" id="KW-1185">Reference proteome</keyword>
<dbReference type="InterPro" id="IPR001494">
    <property type="entry name" value="Importin-beta_N"/>
</dbReference>
<evidence type="ECO:0000256" key="4">
    <source>
        <dbReference type="ARBA" id="ARBA00022448"/>
    </source>
</evidence>
<dbReference type="InterPro" id="IPR057947">
    <property type="entry name" value="TPR_XPO7/RBP17"/>
</dbReference>
<keyword evidence="5" id="KW-0963">Cytoplasm</keyword>
<dbReference type="EMBL" id="WHWC01000001">
    <property type="protein sequence ID" value="KAG8391067.1"/>
    <property type="molecule type" value="Genomic_DNA"/>
</dbReference>
<evidence type="ECO:0000256" key="7">
    <source>
        <dbReference type="ARBA" id="ARBA00023242"/>
    </source>
</evidence>
<evidence type="ECO:0000256" key="5">
    <source>
        <dbReference type="ARBA" id="ARBA00022490"/>
    </source>
</evidence>
<comment type="caution">
    <text evidence="9">The sequence shown here is derived from an EMBL/GenBank/DDBJ whole genome shotgun (WGS) entry which is preliminary data.</text>
</comment>
<dbReference type="GO" id="GO:0005737">
    <property type="term" value="C:cytoplasm"/>
    <property type="evidence" value="ECO:0007669"/>
    <property type="project" value="UniProtKB-SubCell"/>
</dbReference>
<evidence type="ECO:0000313" key="10">
    <source>
        <dbReference type="Proteomes" id="UP000826271"/>
    </source>
</evidence>
<protein>
    <recommendedName>
        <fullName evidence="8">Importin N-terminal domain-containing protein</fullName>
    </recommendedName>
</protein>
<evidence type="ECO:0000256" key="1">
    <source>
        <dbReference type="ARBA" id="ARBA00004123"/>
    </source>
</evidence>
<dbReference type="InterPro" id="IPR044189">
    <property type="entry name" value="XPO4/7-like"/>
</dbReference>
<keyword evidence="7" id="KW-0539">Nucleus</keyword>
<dbReference type="FunFam" id="1.25.10.10:FF:000158">
    <property type="entry name" value="ARM repeat superfamily protein"/>
    <property type="match status" value="2"/>
</dbReference>
<dbReference type="GO" id="GO:0006611">
    <property type="term" value="P:protein export from nucleus"/>
    <property type="evidence" value="ECO:0007669"/>
    <property type="project" value="TreeGrafter"/>
</dbReference>
<dbReference type="Pfam" id="PF25795">
    <property type="entry name" value="TPR_XPO7"/>
    <property type="match status" value="1"/>
</dbReference>
<comment type="similarity">
    <text evidence="3">Belongs to the exportin family.</text>
</comment>
<evidence type="ECO:0000313" key="9">
    <source>
        <dbReference type="EMBL" id="KAG8391067.1"/>
    </source>
</evidence>
<accession>A0AAV6YFS5</accession>
<reference evidence="9" key="1">
    <citation type="submission" date="2019-10" db="EMBL/GenBank/DDBJ databases">
        <authorList>
            <person name="Zhang R."/>
            <person name="Pan Y."/>
            <person name="Wang J."/>
            <person name="Ma R."/>
            <person name="Yu S."/>
        </authorList>
    </citation>
    <scope>NUCLEOTIDE SEQUENCE</scope>
    <source>
        <strain evidence="9">LA-IB0</strain>
        <tissue evidence="9">Leaf</tissue>
    </source>
</reference>
<keyword evidence="6" id="KW-0653">Protein transport</keyword>
<dbReference type="InterPro" id="IPR016024">
    <property type="entry name" value="ARM-type_fold"/>
</dbReference>
<proteinExistence type="inferred from homology"/>
<feature type="domain" description="Importin N-terminal" evidence="8">
    <location>
        <begin position="26"/>
        <end position="90"/>
    </location>
</feature>
<dbReference type="InterPro" id="IPR011989">
    <property type="entry name" value="ARM-like"/>
</dbReference>
<dbReference type="Proteomes" id="UP000826271">
    <property type="component" value="Unassembled WGS sequence"/>
</dbReference>
<evidence type="ECO:0000256" key="3">
    <source>
        <dbReference type="ARBA" id="ARBA00009466"/>
    </source>
</evidence>
<evidence type="ECO:0000256" key="6">
    <source>
        <dbReference type="ARBA" id="ARBA00022927"/>
    </source>
</evidence>
<dbReference type="GO" id="GO:0031267">
    <property type="term" value="F:small GTPase binding"/>
    <property type="evidence" value="ECO:0007669"/>
    <property type="project" value="InterPro"/>
</dbReference>
<dbReference type="PANTHER" id="PTHR12596">
    <property type="entry name" value="EXPORTIN 4,7-RELATED"/>
    <property type="match status" value="1"/>
</dbReference>
<dbReference type="AlphaFoldDB" id="A0AAV6YFS5"/>
<evidence type="ECO:0000256" key="2">
    <source>
        <dbReference type="ARBA" id="ARBA00004496"/>
    </source>
</evidence>